<keyword evidence="1" id="KW-0862">Zinc</keyword>
<dbReference type="AlphaFoldDB" id="A0A3P7M877"/>
<evidence type="ECO:0000313" key="4">
    <source>
        <dbReference type="Proteomes" id="UP000281553"/>
    </source>
</evidence>
<organism evidence="3 4">
    <name type="scientific">Dibothriocephalus latus</name>
    <name type="common">Fish tapeworm</name>
    <name type="synonym">Diphyllobothrium latum</name>
    <dbReference type="NCBI Taxonomy" id="60516"/>
    <lineage>
        <taxon>Eukaryota</taxon>
        <taxon>Metazoa</taxon>
        <taxon>Spiralia</taxon>
        <taxon>Lophotrochozoa</taxon>
        <taxon>Platyhelminthes</taxon>
        <taxon>Cestoda</taxon>
        <taxon>Eucestoda</taxon>
        <taxon>Diphyllobothriidea</taxon>
        <taxon>Diphyllobothriidae</taxon>
        <taxon>Dibothriocephalus</taxon>
    </lineage>
</organism>
<dbReference type="PROSITE" id="PS00028">
    <property type="entry name" value="ZINC_FINGER_C2H2_1"/>
    <property type="match status" value="1"/>
</dbReference>
<reference evidence="3 4" key="1">
    <citation type="submission" date="2018-11" db="EMBL/GenBank/DDBJ databases">
        <authorList>
            <consortium name="Pathogen Informatics"/>
        </authorList>
    </citation>
    <scope>NUCLEOTIDE SEQUENCE [LARGE SCALE GENOMIC DNA]</scope>
</reference>
<proteinExistence type="predicted"/>
<feature type="domain" description="C2H2-type" evidence="2">
    <location>
        <begin position="22"/>
        <end position="50"/>
    </location>
</feature>
<evidence type="ECO:0000256" key="1">
    <source>
        <dbReference type="PROSITE-ProRule" id="PRU00042"/>
    </source>
</evidence>
<dbReference type="InterPro" id="IPR013087">
    <property type="entry name" value="Znf_C2H2_type"/>
</dbReference>
<protein>
    <recommendedName>
        <fullName evidence="2">C2H2-type domain-containing protein</fullName>
    </recommendedName>
</protein>
<evidence type="ECO:0000259" key="2">
    <source>
        <dbReference type="PROSITE" id="PS50157"/>
    </source>
</evidence>
<dbReference type="GO" id="GO:0008270">
    <property type="term" value="F:zinc ion binding"/>
    <property type="evidence" value="ECO:0007669"/>
    <property type="project" value="UniProtKB-KW"/>
</dbReference>
<keyword evidence="4" id="KW-1185">Reference proteome</keyword>
<accession>A0A3P7M877</accession>
<keyword evidence="1" id="KW-0863">Zinc-finger</keyword>
<evidence type="ECO:0000313" key="3">
    <source>
        <dbReference type="EMBL" id="VDN22290.1"/>
    </source>
</evidence>
<dbReference type="EMBL" id="UYRU01072461">
    <property type="protein sequence ID" value="VDN22290.1"/>
    <property type="molecule type" value="Genomic_DNA"/>
</dbReference>
<keyword evidence="1" id="KW-0479">Metal-binding</keyword>
<gene>
    <name evidence="3" type="ORF">DILT_LOCUS14021</name>
</gene>
<name>A0A3P7M877_DIBLA</name>
<dbReference type="PROSITE" id="PS50157">
    <property type="entry name" value="ZINC_FINGER_C2H2_2"/>
    <property type="match status" value="1"/>
</dbReference>
<sequence length="60" mass="6741">MTNKCHSTDDNSDDIEEIEELSLCCLCGQTFPNPESLHEHFTVAHEGRALLRLPATDRSL</sequence>
<dbReference type="Proteomes" id="UP000281553">
    <property type="component" value="Unassembled WGS sequence"/>
</dbReference>